<keyword evidence="2" id="KW-1277">Toxin-antitoxin system</keyword>
<dbReference type="AlphaFoldDB" id="A0A1M7E157"/>
<protein>
    <submittedName>
        <fullName evidence="3">Plasmid stabilization system protein ParE</fullName>
    </submittedName>
</protein>
<dbReference type="Pfam" id="PF05016">
    <property type="entry name" value="ParE_toxin"/>
    <property type="match status" value="1"/>
</dbReference>
<keyword evidence="4" id="KW-1185">Reference proteome</keyword>
<evidence type="ECO:0000256" key="2">
    <source>
        <dbReference type="ARBA" id="ARBA00022649"/>
    </source>
</evidence>
<evidence type="ECO:0000256" key="1">
    <source>
        <dbReference type="ARBA" id="ARBA00006226"/>
    </source>
</evidence>
<comment type="similarity">
    <text evidence="1">Belongs to the RelE toxin family.</text>
</comment>
<accession>A0A1M7E157</accession>
<dbReference type="Gene3D" id="3.30.2310.20">
    <property type="entry name" value="RelE-like"/>
    <property type="match status" value="1"/>
</dbReference>
<gene>
    <name evidence="3" type="ORF">SAMN05444398_106143</name>
</gene>
<sequence>MPKVIFAPAAIRDLQRLHEFLRPKNADAARRAGEAIRKGVEILGAHPRLGRMIDDMPEQYREWLIDFGDSGYVLRYHVDNDAVTILVIRHQKEVGFF</sequence>
<dbReference type="Proteomes" id="UP000183974">
    <property type="component" value="Unassembled WGS sequence"/>
</dbReference>
<organism evidence="3 4">
    <name type="scientific">Roseovarius pacificus</name>
    <dbReference type="NCBI Taxonomy" id="337701"/>
    <lineage>
        <taxon>Bacteria</taxon>
        <taxon>Pseudomonadati</taxon>
        <taxon>Pseudomonadota</taxon>
        <taxon>Alphaproteobacteria</taxon>
        <taxon>Rhodobacterales</taxon>
        <taxon>Roseobacteraceae</taxon>
        <taxon>Roseovarius</taxon>
    </lineage>
</organism>
<evidence type="ECO:0000313" key="3">
    <source>
        <dbReference type="EMBL" id="SHL85491.1"/>
    </source>
</evidence>
<dbReference type="STRING" id="337701.SAMN05444398_106143"/>
<dbReference type="EMBL" id="FRBR01000006">
    <property type="protein sequence ID" value="SHL85491.1"/>
    <property type="molecule type" value="Genomic_DNA"/>
</dbReference>
<reference evidence="3 4" key="1">
    <citation type="submission" date="2016-11" db="EMBL/GenBank/DDBJ databases">
        <authorList>
            <person name="Jaros S."/>
            <person name="Januszkiewicz K."/>
            <person name="Wedrychowicz H."/>
        </authorList>
    </citation>
    <scope>NUCLEOTIDE SEQUENCE [LARGE SCALE GENOMIC DNA]</scope>
    <source>
        <strain evidence="3 4">DSM 29589</strain>
    </source>
</reference>
<dbReference type="PANTHER" id="PTHR33755">
    <property type="entry name" value="TOXIN PARE1-RELATED"/>
    <property type="match status" value="1"/>
</dbReference>
<dbReference type="InterPro" id="IPR035093">
    <property type="entry name" value="RelE/ParE_toxin_dom_sf"/>
</dbReference>
<dbReference type="OrthoDB" id="121597at2"/>
<evidence type="ECO:0000313" key="4">
    <source>
        <dbReference type="Proteomes" id="UP000183974"/>
    </source>
</evidence>
<name>A0A1M7E157_9RHOB</name>
<dbReference type="InterPro" id="IPR007712">
    <property type="entry name" value="RelE/ParE_toxin"/>
</dbReference>
<proteinExistence type="inferred from homology"/>
<dbReference type="PANTHER" id="PTHR33755:SF7">
    <property type="entry name" value="TOXIN MODULE OF TOXIN-ANTITOXIN SYSTEM RELE_STBE FAMILY"/>
    <property type="match status" value="1"/>
</dbReference>
<dbReference type="InterPro" id="IPR051803">
    <property type="entry name" value="TA_system_RelE-like_toxin"/>
</dbReference>